<dbReference type="CDD" id="cd06261">
    <property type="entry name" value="TM_PBP2"/>
    <property type="match status" value="1"/>
</dbReference>
<dbReference type="Proteomes" id="UP000578686">
    <property type="component" value="Unassembled WGS sequence"/>
</dbReference>
<keyword evidence="2 7" id="KW-0813">Transport</keyword>
<feature type="transmembrane region" description="Helical" evidence="7">
    <location>
        <begin position="55"/>
        <end position="77"/>
    </location>
</feature>
<evidence type="ECO:0000256" key="6">
    <source>
        <dbReference type="ARBA" id="ARBA00023136"/>
    </source>
</evidence>
<feature type="transmembrane region" description="Helical" evidence="7">
    <location>
        <begin position="319"/>
        <end position="340"/>
    </location>
</feature>
<gene>
    <name evidence="10" type="ORF">HCN56_06330</name>
</gene>
<proteinExistence type="inferred from homology"/>
<comment type="similarity">
    <text evidence="7">Belongs to the binding-protein-dependent transport system permease family.</text>
</comment>
<feature type="transmembrane region" description="Helical" evidence="7">
    <location>
        <begin position="210"/>
        <end position="236"/>
    </location>
</feature>
<dbReference type="InterPro" id="IPR000515">
    <property type="entry name" value="MetI-like"/>
</dbReference>
<keyword evidence="5 7" id="KW-1133">Transmembrane helix</keyword>
<evidence type="ECO:0000313" key="11">
    <source>
        <dbReference type="Proteomes" id="UP000578686"/>
    </source>
</evidence>
<feature type="transmembrane region" description="Helical" evidence="7">
    <location>
        <begin position="126"/>
        <end position="148"/>
    </location>
</feature>
<evidence type="ECO:0000256" key="4">
    <source>
        <dbReference type="ARBA" id="ARBA00022692"/>
    </source>
</evidence>
<protein>
    <submittedName>
        <fullName evidence="10">Sugar ABC transporter permease</fullName>
    </submittedName>
</protein>
<dbReference type="GO" id="GO:0055085">
    <property type="term" value="P:transmembrane transport"/>
    <property type="evidence" value="ECO:0007669"/>
    <property type="project" value="InterPro"/>
</dbReference>
<comment type="subcellular location">
    <subcellularLocation>
        <location evidence="1 7">Cell membrane</location>
        <topology evidence="1 7">Multi-pass membrane protein</topology>
    </subcellularLocation>
</comment>
<evidence type="ECO:0000313" key="10">
    <source>
        <dbReference type="EMBL" id="NJQ05202.1"/>
    </source>
</evidence>
<keyword evidence="6 7" id="KW-0472">Membrane</keyword>
<evidence type="ECO:0000256" key="8">
    <source>
        <dbReference type="SAM" id="MobiDB-lite"/>
    </source>
</evidence>
<name>A0A7X6CZ20_9ACTN</name>
<evidence type="ECO:0000256" key="1">
    <source>
        <dbReference type="ARBA" id="ARBA00004651"/>
    </source>
</evidence>
<evidence type="ECO:0000256" key="3">
    <source>
        <dbReference type="ARBA" id="ARBA00022475"/>
    </source>
</evidence>
<dbReference type="Gene3D" id="1.10.3720.10">
    <property type="entry name" value="MetI-like"/>
    <property type="match status" value="1"/>
</dbReference>
<dbReference type="AlphaFoldDB" id="A0A7X6CZ20"/>
<dbReference type="InterPro" id="IPR035906">
    <property type="entry name" value="MetI-like_sf"/>
</dbReference>
<feature type="transmembrane region" description="Helical" evidence="7">
    <location>
        <begin position="160"/>
        <end position="180"/>
    </location>
</feature>
<dbReference type="InterPro" id="IPR050809">
    <property type="entry name" value="UgpAE/MalFG_permease"/>
</dbReference>
<keyword evidence="3" id="KW-1003">Cell membrane</keyword>
<evidence type="ECO:0000256" key="5">
    <source>
        <dbReference type="ARBA" id="ARBA00022989"/>
    </source>
</evidence>
<organism evidence="10 11">
    <name type="scientific">Streptomyces lonarensis</name>
    <dbReference type="NCBI Taxonomy" id="700599"/>
    <lineage>
        <taxon>Bacteria</taxon>
        <taxon>Bacillati</taxon>
        <taxon>Actinomycetota</taxon>
        <taxon>Actinomycetes</taxon>
        <taxon>Kitasatosporales</taxon>
        <taxon>Streptomycetaceae</taxon>
        <taxon>Streptomyces</taxon>
    </lineage>
</organism>
<feature type="region of interest" description="Disordered" evidence="8">
    <location>
        <begin position="1"/>
        <end position="42"/>
    </location>
</feature>
<feature type="compositionally biased region" description="Low complexity" evidence="8">
    <location>
        <begin position="1"/>
        <end position="24"/>
    </location>
</feature>
<feature type="domain" description="ABC transmembrane type-1" evidence="9">
    <location>
        <begin position="126"/>
        <end position="340"/>
    </location>
</feature>
<keyword evidence="11" id="KW-1185">Reference proteome</keyword>
<feature type="transmembrane region" description="Helical" evidence="7">
    <location>
        <begin position="269"/>
        <end position="291"/>
    </location>
</feature>
<dbReference type="SUPFAM" id="SSF161098">
    <property type="entry name" value="MetI-like"/>
    <property type="match status" value="1"/>
</dbReference>
<dbReference type="PANTHER" id="PTHR43227:SF7">
    <property type="entry name" value="ARABINOOLIGOSACCHARIDES TRANSPORT SYSTEM PERMEASE PROTEIN ARAP"/>
    <property type="match status" value="1"/>
</dbReference>
<evidence type="ECO:0000259" key="9">
    <source>
        <dbReference type="PROSITE" id="PS50928"/>
    </source>
</evidence>
<dbReference type="PROSITE" id="PS50928">
    <property type="entry name" value="ABC_TM1"/>
    <property type="match status" value="1"/>
</dbReference>
<comment type="caution">
    <text evidence="10">The sequence shown here is derived from an EMBL/GenBank/DDBJ whole genome shotgun (WGS) entry which is preliminary data.</text>
</comment>
<dbReference type="Pfam" id="PF00528">
    <property type="entry name" value="BPD_transp_1"/>
    <property type="match status" value="1"/>
</dbReference>
<dbReference type="GO" id="GO:0005886">
    <property type="term" value="C:plasma membrane"/>
    <property type="evidence" value="ECO:0007669"/>
    <property type="project" value="UniProtKB-SubCell"/>
</dbReference>
<accession>A0A7X6CZ20</accession>
<dbReference type="PANTHER" id="PTHR43227">
    <property type="entry name" value="BLL4140 PROTEIN"/>
    <property type="match status" value="1"/>
</dbReference>
<dbReference type="EMBL" id="JAAVJD010000029">
    <property type="protein sequence ID" value="NJQ05202.1"/>
    <property type="molecule type" value="Genomic_DNA"/>
</dbReference>
<evidence type="ECO:0000256" key="2">
    <source>
        <dbReference type="ARBA" id="ARBA00022448"/>
    </source>
</evidence>
<dbReference type="RefSeq" id="WP_167968492.1">
    <property type="nucleotide sequence ID" value="NZ_BHZG01000087.1"/>
</dbReference>
<evidence type="ECO:0000256" key="7">
    <source>
        <dbReference type="RuleBase" id="RU363032"/>
    </source>
</evidence>
<sequence length="354" mass="38239">MADASGPPAVAAGGGTTAPAAGPAADRKETGPAGPGGRPGPGALTRLRRGLATHWYAWVMVAPVVAVIGVIVGWPLVRGLYLTFTDADESNVERRIGVNTIDASYEFVGLQNYVDVLTGGHFWDKLVWTVVWTVSCVVITFVIGLTLANMLNRKVRGRSLYRIALILPWAIPAFVSVFAWRMLYNERSGILNAALEGGGLSAMSWLTDPFWAKVSVIAVNVWLGVPFMLIAMLGALQSIPAEQYEAAEMDGATAWQRFWNITLPGVRSVSATVVLLSSIWTFNMFPVIFLLTGGGPVGSTDILVTEAFKLAFQRSPRDFAGSATWGVLILILLILFALVYRRALRQQGDKEGAW</sequence>
<reference evidence="10 11" key="1">
    <citation type="submission" date="2020-03" db="EMBL/GenBank/DDBJ databases">
        <title>Draft genome of Streptomyces sp. ventii, isolated from the Axial Seamount in the Pacific Ocean, and resequencing of the two type strains Streptomyces lonarensis strain NCL 716 and Streptomyces bohaiensis strain 11A07.</title>
        <authorList>
            <person name="Loughran R.M."/>
            <person name="Pfannmuller K.M."/>
            <person name="Wasson B.J."/>
            <person name="Deadmond M.C."/>
            <person name="Paddock B.E."/>
            <person name="Koyack M.J."/>
            <person name="Gallegos D.A."/>
            <person name="Mitchell E.A."/>
            <person name="Ushijima B."/>
            <person name="Saw J.H."/>
            <person name="Mcphail K.L."/>
            <person name="Videau P."/>
        </authorList>
    </citation>
    <scope>NUCLEOTIDE SEQUENCE [LARGE SCALE GENOMIC DNA]</scope>
    <source>
        <strain evidence="10 11">NCL716</strain>
    </source>
</reference>
<keyword evidence="4 7" id="KW-0812">Transmembrane</keyword>